<dbReference type="EMBL" id="NBSH01000006">
    <property type="protein sequence ID" value="ORX37408.1"/>
    <property type="molecule type" value="Genomic_DNA"/>
</dbReference>
<dbReference type="Pfam" id="PF10276">
    <property type="entry name" value="zf-CHCC"/>
    <property type="match status" value="1"/>
</dbReference>
<feature type="compositionally biased region" description="Polar residues" evidence="1">
    <location>
        <begin position="43"/>
        <end position="66"/>
    </location>
</feature>
<evidence type="ECO:0000313" key="4">
    <source>
        <dbReference type="Proteomes" id="UP000193218"/>
    </source>
</evidence>
<accession>A0A1Y1UH80</accession>
<dbReference type="Proteomes" id="UP000193218">
    <property type="component" value="Unassembled WGS sequence"/>
</dbReference>
<comment type="caution">
    <text evidence="3">The sequence shown here is derived from an EMBL/GenBank/DDBJ whole genome shotgun (WGS) entry which is preliminary data.</text>
</comment>
<dbReference type="Gene3D" id="2.60.260.40">
    <property type="entry name" value="q5lls5 like domains"/>
    <property type="match status" value="1"/>
</dbReference>
<keyword evidence="3" id="KW-0479">Metal-binding</keyword>
<dbReference type="GO" id="GO:0006120">
    <property type="term" value="P:mitochondrial electron transport, NADH to ubiquinone"/>
    <property type="evidence" value="ECO:0007669"/>
    <property type="project" value="TreeGrafter"/>
</dbReference>
<dbReference type="GO" id="GO:0005739">
    <property type="term" value="C:mitochondrion"/>
    <property type="evidence" value="ECO:0007669"/>
    <property type="project" value="GOC"/>
</dbReference>
<evidence type="ECO:0000256" key="1">
    <source>
        <dbReference type="SAM" id="MobiDB-lite"/>
    </source>
</evidence>
<name>A0A1Y1UH80_9TREE</name>
<dbReference type="OrthoDB" id="307899at2759"/>
<dbReference type="PANTHER" id="PTHR13156:SF0">
    <property type="entry name" value="NADH DEHYDROGENASE [UBIQUINONE] IRON-SULFUR PROTEIN 6, MITOCHONDRIAL"/>
    <property type="match status" value="1"/>
</dbReference>
<dbReference type="GeneID" id="33557677"/>
<dbReference type="PANTHER" id="PTHR13156">
    <property type="entry name" value="NADH-UBIQUINONE OXIDOREDUCTASE 13 KD-A SUBUNIT"/>
    <property type="match status" value="1"/>
</dbReference>
<gene>
    <name evidence="3" type="ORF">BD324DRAFT_626072</name>
</gene>
<sequence length="147" mass="16194">MASRLVQSSRTLARNLLWTISRRSVSSTPLPTAPEPVPEDQPDSSTPKLYQQSPNYPKTWSTSQNPKPHAYDNVRFEQVDLEFQPKPKSAMAMVAEDPIRLVSGRKAVCDGGGGPLGHPKIYINLDKPGPKVCGYCGIRFEKAHAAH</sequence>
<dbReference type="GO" id="GO:0008270">
    <property type="term" value="F:zinc ion binding"/>
    <property type="evidence" value="ECO:0007669"/>
    <property type="project" value="UniProtKB-KW"/>
</dbReference>
<organism evidence="3 4">
    <name type="scientific">Kockovaella imperatae</name>
    <dbReference type="NCBI Taxonomy" id="4999"/>
    <lineage>
        <taxon>Eukaryota</taxon>
        <taxon>Fungi</taxon>
        <taxon>Dikarya</taxon>
        <taxon>Basidiomycota</taxon>
        <taxon>Agaricomycotina</taxon>
        <taxon>Tremellomycetes</taxon>
        <taxon>Tremellales</taxon>
        <taxon>Cuniculitremaceae</taxon>
        <taxon>Kockovaella</taxon>
    </lineage>
</organism>
<keyword evidence="4" id="KW-1185">Reference proteome</keyword>
<dbReference type="RefSeq" id="XP_021871446.1">
    <property type="nucleotide sequence ID" value="XM_022015868.1"/>
</dbReference>
<keyword evidence="3" id="KW-0862">Zinc</keyword>
<evidence type="ECO:0000259" key="2">
    <source>
        <dbReference type="Pfam" id="PF10276"/>
    </source>
</evidence>
<reference evidence="3 4" key="1">
    <citation type="submission" date="2017-03" db="EMBL/GenBank/DDBJ databases">
        <title>Widespread Adenine N6-methylation of Active Genes in Fungi.</title>
        <authorList>
            <consortium name="DOE Joint Genome Institute"/>
            <person name="Mondo S.J."/>
            <person name="Dannebaum R.O."/>
            <person name="Kuo R.C."/>
            <person name="Louie K.B."/>
            <person name="Bewick A.J."/>
            <person name="Labutti K."/>
            <person name="Haridas S."/>
            <person name="Kuo A."/>
            <person name="Salamov A."/>
            <person name="Ahrendt S.R."/>
            <person name="Lau R."/>
            <person name="Bowen B.P."/>
            <person name="Lipzen A."/>
            <person name="Sullivan W."/>
            <person name="Andreopoulos W.B."/>
            <person name="Clum A."/>
            <person name="Lindquist E."/>
            <person name="Daum C."/>
            <person name="Northen T.R."/>
            <person name="Ramamoorthy G."/>
            <person name="Schmitz R.J."/>
            <person name="Gryganskyi A."/>
            <person name="Culley D."/>
            <person name="Magnuson J."/>
            <person name="James T.Y."/>
            <person name="O'Malley M.A."/>
            <person name="Stajich J.E."/>
            <person name="Spatafora J.W."/>
            <person name="Visel A."/>
            <person name="Grigoriev I.V."/>
        </authorList>
    </citation>
    <scope>NUCLEOTIDE SEQUENCE [LARGE SCALE GENOMIC DNA]</scope>
    <source>
        <strain evidence="3 4">NRRL Y-17943</strain>
    </source>
</reference>
<dbReference type="AlphaFoldDB" id="A0A1Y1UH80"/>
<feature type="region of interest" description="Disordered" evidence="1">
    <location>
        <begin position="23"/>
        <end position="70"/>
    </location>
</feature>
<dbReference type="InParanoid" id="A0A1Y1UH80"/>
<proteinExistence type="predicted"/>
<dbReference type="FunFam" id="2.60.260.40:FF:000003">
    <property type="entry name" value="NADH dehydrogenase [ubiquinone] iron-sulfur protein 6, mitochondrial"/>
    <property type="match status" value="1"/>
</dbReference>
<feature type="domain" description="Zinc finger CHCC-type" evidence="2">
    <location>
        <begin position="104"/>
        <end position="140"/>
    </location>
</feature>
<evidence type="ECO:0000313" key="3">
    <source>
        <dbReference type="EMBL" id="ORX37408.1"/>
    </source>
</evidence>
<dbReference type="InterPro" id="IPR019401">
    <property type="entry name" value="Znf_CHCC"/>
</dbReference>
<protein>
    <submittedName>
        <fullName evidence="3">Zinc-finger domain-domain-containing protein</fullName>
    </submittedName>
</protein>
<keyword evidence="3" id="KW-0863">Zinc-finger</keyword>
<dbReference type="STRING" id="4999.A0A1Y1UH80"/>